<keyword evidence="2" id="KW-1185">Reference proteome</keyword>
<sequence>MQSHVNHAFDVVGEFLQQRLGTMENDCIQNKIRDYLDVLLEYQGDDSKRSHAFGPKTINIIIFVNFHLLLAEEETRQISCGQFVCLILPDFCIFVNVEPDSEPLVHFSLVNDESIGLMVDGEMEHLSRDDYLSRLKTGDSDMGVRREVVDWVCKVK</sequence>
<name>A0A8S0QWZ7_OLEEU</name>
<accession>A0A8S0QWZ7</accession>
<organism evidence="1 2">
    <name type="scientific">Olea europaea subsp. europaea</name>
    <dbReference type="NCBI Taxonomy" id="158383"/>
    <lineage>
        <taxon>Eukaryota</taxon>
        <taxon>Viridiplantae</taxon>
        <taxon>Streptophyta</taxon>
        <taxon>Embryophyta</taxon>
        <taxon>Tracheophyta</taxon>
        <taxon>Spermatophyta</taxon>
        <taxon>Magnoliopsida</taxon>
        <taxon>eudicotyledons</taxon>
        <taxon>Gunneridae</taxon>
        <taxon>Pentapetalae</taxon>
        <taxon>asterids</taxon>
        <taxon>lamiids</taxon>
        <taxon>Lamiales</taxon>
        <taxon>Oleaceae</taxon>
        <taxon>Oleeae</taxon>
        <taxon>Olea</taxon>
    </lineage>
</organism>
<gene>
    <name evidence="1" type="ORF">OLEA9_A097170</name>
</gene>
<dbReference type="AlphaFoldDB" id="A0A8S0QWZ7"/>
<evidence type="ECO:0000313" key="2">
    <source>
        <dbReference type="Proteomes" id="UP000594638"/>
    </source>
</evidence>
<protein>
    <submittedName>
        <fullName evidence="1">Cytochrome P450 76A1</fullName>
    </submittedName>
</protein>
<evidence type="ECO:0000313" key="1">
    <source>
        <dbReference type="EMBL" id="CAA2970469.1"/>
    </source>
</evidence>
<proteinExistence type="predicted"/>
<comment type="caution">
    <text evidence="1">The sequence shown here is derived from an EMBL/GenBank/DDBJ whole genome shotgun (WGS) entry which is preliminary data.</text>
</comment>
<dbReference type="Gramene" id="OE9A097170T1">
    <property type="protein sequence ID" value="OE9A097170C1"/>
    <property type="gene ID" value="OE9A097170"/>
</dbReference>
<dbReference type="EMBL" id="CACTIH010001974">
    <property type="protein sequence ID" value="CAA2970469.1"/>
    <property type="molecule type" value="Genomic_DNA"/>
</dbReference>
<reference evidence="1 2" key="1">
    <citation type="submission" date="2019-12" db="EMBL/GenBank/DDBJ databases">
        <authorList>
            <person name="Alioto T."/>
            <person name="Alioto T."/>
            <person name="Gomez Garrido J."/>
        </authorList>
    </citation>
    <scope>NUCLEOTIDE SEQUENCE [LARGE SCALE GENOMIC DNA]</scope>
</reference>
<dbReference type="Proteomes" id="UP000594638">
    <property type="component" value="Unassembled WGS sequence"/>
</dbReference>